<dbReference type="EMBL" id="CAWUFR010000027">
    <property type="protein sequence ID" value="CAK6956931.1"/>
    <property type="molecule type" value="Genomic_DNA"/>
</dbReference>
<gene>
    <name evidence="2" type="ORF">FSCOSCO3_A012928</name>
</gene>
<sequence length="146" mass="16546">MDEHDGCGSSILHAVCLNRSLWLCQFLALPLKRLVVVTRRGLGEGEEEEQEEEQEQEQEQEQEEVQPRLVSRIFWEHGERTPGSAEEASLSPVRRGRPVKTEWEGSSFAVRQEGHPSPCGGVSNAASPPAGVRHRCTRLYWQQTRE</sequence>
<evidence type="ECO:0000256" key="1">
    <source>
        <dbReference type="SAM" id="MobiDB-lite"/>
    </source>
</evidence>
<reference evidence="2 3" key="1">
    <citation type="submission" date="2024-01" db="EMBL/GenBank/DDBJ databases">
        <authorList>
            <person name="Alioto T."/>
            <person name="Alioto T."/>
            <person name="Gomez Garrido J."/>
        </authorList>
    </citation>
    <scope>NUCLEOTIDE SEQUENCE [LARGE SCALE GENOMIC DNA]</scope>
</reference>
<name>A0AAV1NBR2_SCOSC</name>
<protein>
    <submittedName>
        <fullName evidence="2">Uncharacterized protein</fullName>
    </submittedName>
</protein>
<evidence type="ECO:0000313" key="2">
    <source>
        <dbReference type="EMBL" id="CAK6956931.1"/>
    </source>
</evidence>
<dbReference type="AlphaFoldDB" id="A0AAV1NBR2"/>
<proteinExistence type="predicted"/>
<evidence type="ECO:0000313" key="3">
    <source>
        <dbReference type="Proteomes" id="UP001314229"/>
    </source>
</evidence>
<dbReference type="Proteomes" id="UP001314229">
    <property type="component" value="Unassembled WGS sequence"/>
</dbReference>
<organism evidence="2 3">
    <name type="scientific">Scomber scombrus</name>
    <name type="common">Atlantic mackerel</name>
    <name type="synonym">Scomber vernalis</name>
    <dbReference type="NCBI Taxonomy" id="13677"/>
    <lineage>
        <taxon>Eukaryota</taxon>
        <taxon>Metazoa</taxon>
        <taxon>Chordata</taxon>
        <taxon>Craniata</taxon>
        <taxon>Vertebrata</taxon>
        <taxon>Euteleostomi</taxon>
        <taxon>Actinopterygii</taxon>
        <taxon>Neopterygii</taxon>
        <taxon>Teleostei</taxon>
        <taxon>Neoteleostei</taxon>
        <taxon>Acanthomorphata</taxon>
        <taxon>Pelagiaria</taxon>
        <taxon>Scombriformes</taxon>
        <taxon>Scombridae</taxon>
        <taxon>Scomber</taxon>
    </lineage>
</organism>
<feature type="region of interest" description="Disordered" evidence="1">
    <location>
        <begin position="42"/>
        <end position="132"/>
    </location>
</feature>
<accession>A0AAV1NBR2</accession>
<comment type="caution">
    <text evidence="2">The sequence shown here is derived from an EMBL/GenBank/DDBJ whole genome shotgun (WGS) entry which is preliminary data.</text>
</comment>
<feature type="compositionally biased region" description="Acidic residues" evidence="1">
    <location>
        <begin position="44"/>
        <end position="64"/>
    </location>
</feature>
<keyword evidence="3" id="KW-1185">Reference proteome</keyword>